<evidence type="ECO:0000256" key="1">
    <source>
        <dbReference type="ARBA" id="ARBA00004613"/>
    </source>
</evidence>
<protein>
    <recommendedName>
        <fullName evidence="8">VWFC domain-containing protein</fullName>
    </recommendedName>
</protein>
<evidence type="ECO:0000256" key="3">
    <source>
        <dbReference type="ARBA" id="ARBA00022525"/>
    </source>
</evidence>
<accession>A0A553QCJ9</accession>
<dbReference type="Proteomes" id="UP000316079">
    <property type="component" value="Unassembled WGS sequence"/>
</dbReference>
<keyword evidence="4" id="KW-1015">Disulfide bond</keyword>
<keyword evidence="5" id="KW-0732">Signal</keyword>
<evidence type="ECO:0000256" key="2">
    <source>
        <dbReference type="ARBA" id="ARBA00010352"/>
    </source>
</evidence>
<evidence type="ECO:0000256" key="5">
    <source>
        <dbReference type="SAM" id="SignalP"/>
    </source>
</evidence>
<dbReference type="AlphaFoldDB" id="A0A553QCJ9"/>
<keyword evidence="7" id="KW-1185">Reference proteome</keyword>
<evidence type="ECO:0008006" key="8">
    <source>
        <dbReference type="Google" id="ProtNLM"/>
    </source>
</evidence>
<organism evidence="6 7">
    <name type="scientific">Danionella cerebrum</name>
    <dbReference type="NCBI Taxonomy" id="2873325"/>
    <lineage>
        <taxon>Eukaryota</taxon>
        <taxon>Metazoa</taxon>
        <taxon>Chordata</taxon>
        <taxon>Craniata</taxon>
        <taxon>Vertebrata</taxon>
        <taxon>Euteleostomi</taxon>
        <taxon>Actinopterygii</taxon>
        <taxon>Neopterygii</taxon>
        <taxon>Teleostei</taxon>
        <taxon>Ostariophysi</taxon>
        <taxon>Cypriniformes</taxon>
        <taxon>Danionidae</taxon>
        <taxon>Danioninae</taxon>
        <taxon>Danionella</taxon>
    </lineage>
</organism>
<name>A0A553QCJ9_9TELE</name>
<keyword evidence="3" id="KW-0964">Secreted</keyword>
<evidence type="ECO:0000313" key="6">
    <source>
        <dbReference type="EMBL" id="TRY87664.1"/>
    </source>
</evidence>
<evidence type="ECO:0000256" key="4">
    <source>
        <dbReference type="ARBA" id="ARBA00023157"/>
    </source>
</evidence>
<gene>
    <name evidence="6" type="ORF">DNTS_013612</name>
</gene>
<dbReference type="PANTHER" id="PTHR10500:SF4">
    <property type="entry name" value="PROSTATE-ASSOCIATED MICROSEMINOPROTEIN"/>
    <property type="match status" value="1"/>
</dbReference>
<dbReference type="OrthoDB" id="8452296at2759"/>
<comment type="caution">
    <text evidence="6">The sequence shown here is derived from an EMBL/GenBank/DDBJ whole genome shotgun (WGS) entry which is preliminary data.</text>
</comment>
<sequence>MVGPITLKIFMACAMWMTGSGAPMQCHFNSQALCEHDGKQYSMGDTWMEQECLHCTCLHPIGVGCCET</sequence>
<proteinExistence type="inferred from homology"/>
<dbReference type="GO" id="GO:0005615">
    <property type="term" value="C:extracellular space"/>
    <property type="evidence" value="ECO:0007669"/>
    <property type="project" value="TreeGrafter"/>
</dbReference>
<evidence type="ECO:0000313" key="7">
    <source>
        <dbReference type="Proteomes" id="UP000316079"/>
    </source>
</evidence>
<comment type="similarity">
    <text evidence="2">Belongs to the beta-microseminoprotein family.</text>
</comment>
<dbReference type="InterPro" id="IPR008735">
    <property type="entry name" value="PSP94"/>
</dbReference>
<feature type="signal peptide" evidence="5">
    <location>
        <begin position="1"/>
        <end position="21"/>
    </location>
</feature>
<feature type="chain" id="PRO_5022186062" description="VWFC domain-containing protein" evidence="5">
    <location>
        <begin position="22"/>
        <end position="68"/>
    </location>
</feature>
<dbReference type="Gene3D" id="2.60.40.1900">
    <property type="entry name" value="Beta-microseminoprotein (PSP94) domain"/>
    <property type="match status" value="1"/>
</dbReference>
<comment type="subcellular location">
    <subcellularLocation>
        <location evidence="1">Secreted</location>
    </subcellularLocation>
</comment>
<dbReference type="EMBL" id="SRMA01026110">
    <property type="protein sequence ID" value="TRY87664.1"/>
    <property type="molecule type" value="Genomic_DNA"/>
</dbReference>
<reference evidence="6 7" key="1">
    <citation type="journal article" date="2019" name="Sci. Data">
        <title>Hybrid genome assembly and annotation of Danionella translucida.</title>
        <authorList>
            <person name="Kadobianskyi M."/>
            <person name="Schulze L."/>
            <person name="Schuelke M."/>
            <person name="Judkewitz B."/>
        </authorList>
    </citation>
    <scope>NUCLEOTIDE SEQUENCE [LARGE SCALE GENOMIC DNA]</scope>
    <source>
        <strain evidence="6 7">Bolton</strain>
    </source>
</reference>
<dbReference type="PANTHER" id="PTHR10500">
    <property type="entry name" value="BETA-MICROSEMINOPROTEIN"/>
    <property type="match status" value="1"/>
</dbReference>
<dbReference type="GO" id="GO:0005737">
    <property type="term" value="C:cytoplasm"/>
    <property type="evidence" value="ECO:0007669"/>
    <property type="project" value="TreeGrafter"/>
</dbReference>
<dbReference type="STRING" id="623744.A0A553QCJ9"/>